<evidence type="ECO:0000313" key="8">
    <source>
        <dbReference type="EMBL" id="GEO92514.1"/>
    </source>
</evidence>
<keyword evidence="4 6" id="KW-0472">Membrane</keyword>
<name>A0ABQ0X612_9MICC</name>
<evidence type="ECO:0000313" key="9">
    <source>
        <dbReference type="Proteomes" id="UP000321155"/>
    </source>
</evidence>
<feature type="domain" description="Integral membrane bound transporter" evidence="7">
    <location>
        <begin position="223"/>
        <end position="348"/>
    </location>
</feature>
<dbReference type="EMBL" id="BJZR01000047">
    <property type="protein sequence ID" value="GEO92514.1"/>
    <property type="molecule type" value="Genomic_DNA"/>
</dbReference>
<feature type="transmembrane region" description="Helical" evidence="6">
    <location>
        <begin position="333"/>
        <end position="352"/>
    </location>
</feature>
<reference evidence="8 9" key="1">
    <citation type="submission" date="2019-07" db="EMBL/GenBank/DDBJ databases">
        <title>Whole genome shotgun sequence of Kocuria flava NBRC 107626.</title>
        <authorList>
            <person name="Hosoyama A."/>
            <person name="Uohara A."/>
            <person name="Ohji S."/>
            <person name="Ichikawa N."/>
        </authorList>
    </citation>
    <scope>NUCLEOTIDE SEQUENCE [LARGE SCALE GENOMIC DNA]</scope>
    <source>
        <strain evidence="8 9">NBRC 107626</strain>
    </source>
</reference>
<keyword evidence="2 6" id="KW-0812">Transmembrane</keyword>
<proteinExistence type="predicted"/>
<evidence type="ECO:0000256" key="6">
    <source>
        <dbReference type="SAM" id="Phobius"/>
    </source>
</evidence>
<evidence type="ECO:0000256" key="1">
    <source>
        <dbReference type="ARBA" id="ARBA00004141"/>
    </source>
</evidence>
<dbReference type="Proteomes" id="UP000321155">
    <property type="component" value="Unassembled WGS sequence"/>
</dbReference>
<evidence type="ECO:0000256" key="5">
    <source>
        <dbReference type="SAM" id="MobiDB-lite"/>
    </source>
</evidence>
<feature type="transmembrane region" description="Helical" evidence="6">
    <location>
        <begin position="216"/>
        <end position="237"/>
    </location>
</feature>
<organism evidence="8 9">
    <name type="scientific">Kocuria flava</name>
    <dbReference type="NCBI Taxonomy" id="446860"/>
    <lineage>
        <taxon>Bacteria</taxon>
        <taxon>Bacillati</taxon>
        <taxon>Actinomycetota</taxon>
        <taxon>Actinomycetes</taxon>
        <taxon>Micrococcales</taxon>
        <taxon>Micrococcaceae</taxon>
        <taxon>Kocuria</taxon>
    </lineage>
</organism>
<comment type="caution">
    <text evidence="8">The sequence shown here is derived from an EMBL/GenBank/DDBJ whole genome shotgun (WGS) entry which is preliminary data.</text>
</comment>
<feature type="transmembrane region" description="Helical" evidence="6">
    <location>
        <begin position="118"/>
        <end position="139"/>
    </location>
</feature>
<dbReference type="InterPro" id="IPR049453">
    <property type="entry name" value="Memb_transporter_dom"/>
</dbReference>
<feature type="region of interest" description="Disordered" evidence="5">
    <location>
        <begin position="1"/>
        <end position="27"/>
    </location>
</feature>
<sequence length="358" mass="36021">MGGAPPPRTPRPRLPTGPDQEGGRPSVSPLRRLFALHPARQDHLPAARIAVSVAVPLVLLLAAGRPDLTIYAAFGAFTSIYARHEPPRDRLRHQAQAGLLLTLCVALGAALAGAPEAVVLAVTAVVAALGAVAAAHWALRPAGSVFLIFAVGAIGSLGQAAPVGTAAALAAASAAFSVALGAASRWAGEGVTGPVAAVPAHREADPRQLWAHGGRFLAATAAAGALGAASGLSHSYWAMVAAAAPIAAPDLGARVERAVHRVVGTLGGVGVAAALLSVPLQPWHTVALVVVLQFLAELFVGRNYAVALLFITPLALLMTQPAAPAAAGDLLQARAVETVIGALTGLAVVWLTRGRARG</sequence>
<evidence type="ECO:0000256" key="2">
    <source>
        <dbReference type="ARBA" id="ARBA00022692"/>
    </source>
</evidence>
<evidence type="ECO:0000256" key="3">
    <source>
        <dbReference type="ARBA" id="ARBA00022989"/>
    </source>
</evidence>
<evidence type="ECO:0000259" key="7">
    <source>
        <dbReference type="Pfam" id="PF13515"/>
    </source>
</evidence>
<protein>
    <submittedName>
        <fullName evidence="8">FUSC family protein</fullName>
    </submittedName>
</protein>
<keyword evidence="9" id="KW-1185">Reference proteome</keyword>
<evidence type="ECO:0000256" key="4">
    <source>
        <dbReference type="ARBA" id="ARBA00023136"/>
    </source>
</evidence>
<comment type="subcellular location">
    <subcellularLocation>
        <location evidence="1">Membrane</location>
        <topology evidence="1">Multi-pass membrane protein</topology>
    </subcellularLocation>
</comment>
<feature type="transmembrane region" description="Helical" evidence="6">
    <location>
        <begin position="95"/>
        <end position="112"/>
    </location>
</feature>
<feature type="transmembrane region" description="Helical" evidence="6">
    <location>
        <begin position="258"/>
        <end position="276"/>
    </location>
</feature>
<feature type="transmembrane region" description="Helical" evidence="6">
    <location>
        <begin position="146"/>
        <end position="176"/>
    </location>
</feature>
<accession>A0ABQ0X612</accession>
<feature type="transmembrane region" description="Helical" evidence="6">
    <location>
        <begin position="46"/>
        <end position="62"/>
    </location>
</feature>
<gene>
    <name evidence="8" type="ORF">KFL01_18200</name>
</gene>
<keyword evidence="3 6" id="KW-1133">Transmembrane helix</keyword>
<feature type="compositionally biased region" description="Pro residues" evidence="5">
    <location>
        <begin position="1"/>
        <end position="15"/>
    </location>
</feature>
<dbReference type="Pfam" id="PF13515">
    <property type="entry name" value="FUSC_2"/>
    <property type="match status" value="1"/>
</dbReference>